<keyword evidence="3" id="KW-1003">Cell membrane</keyword>
<dbReference type="PANTHER" id="PTHR16024">
    <property type="entry name" value="XK-RELATED PROTEIN"/>
    <property type="match status" value="1"/>
</dbReference>
<feature type="region of interest" description="Disordered" evidence="8">
    <location>
        <begin position="702"/>
        <end position="721"/>
    </location>
</feature>
<accession>A0A3S1BMA6</accession>
<dbReference type="GO" id="GO:0005886">
    <property type="term" value="C:plasma membrane"/>
    <property type="evidence" value="ECO:0007669"/>
    <property type="project" value="UniProtKB-SubCell"/>
</dbReference>
<dbReference type="EMBL" id="RQTK01000123">
    <property type="protein sequence ID" value="RUS86940.1"/>
    <property type="molecule type" value="Genomic_DNA"/>
</dbReference>
<gene>
    <name evidence="9" type="ORF">EGW08_005265</name>
</gene>
<feature type="transmembrane region" description="Helical" evidence="7">
    <location>
        <begin position="120"/>
        <end position="140"/>
    </location>
</feature>
<evidence type="ECO:0000256" key="6">
    <source>
        <dbReference type="ARBA" id="ARBA00023136"/>
    </source>
</evidence>
<feature type="transmembrane region" description="Helical" evidence="7">
    <location>
        <begin position="224"/>
        <end position="241"/>
    </location>
</feature>
<evidence type="ECO:0000256" key="7">
    <source>
        <dbReference type="RuleBase" id="RU910716"/>
    </source>
</evidence>
<evidence type="ECO:0000256" key="1">
    <source>
        <dbReference type="ARBA" id="ARBA00004651"/>
    </source>
</evidence>
<dbReference type="AlphaFoldDB" id="A0A3S1BMA6"/>
<keyword evidence="4 7" id="KW-0812">Transmembrane</keyword>
<comment type="similarity">
    <text evidence="2 7">Belongs to the XK family.</text>
</comment>
<feature type="transmembrane region" description="Helical" evidence="7">
    <location>
        <begin position="48"/>
        <end position="74"/>
    </location>
</feature>
<dbReference type="OrthoDB" id="6356248at2759"/>
<protein>
    <recommendedName>
        <fullName evidence="7">XK-related protein</fullName>
    </recommendedName>
</protein>
<feature type="compositionally biased region" description="Low complexity" evidence="8">
    <location>
        <begin position="651"/>
        <end position="662"/>
    </location>
</feature>
<name>A0A3S1BMA6_ELYCH</name>
<feature type="transmembrane region" description="Helical" evidence="7">
    <location>
        <begin position="193"/>
        <end position="217"/>
    </location>
</feature>
<feature type="compositionally biased region" description="Polar residues" evidence="8">
    <location>
        <begin position="711"/>
        <end position="721"/>
    </location>
</feature>
<feature type="transmembrane region" description="Helical" evidence="7">
    <location>
        <begin position="152"/>
        <end position="173"/>
    </location>
</feature>
<evidence type="ECO:0000313" key="9">
    <source>
        <dbReference type="EMBL" id="RUS86940.1"/>
    </source>
</evidence>
<dbReference type="InterPro" id="IPR018629">
    <property type="entry name" value="XK-rel"/>
</dbReference>
<feature type="region of interest" description="Disordered" evidence="8">
    <location>
        <begin position="581"/>
        <end position="608"/>
    </location>
</feature>
<feature type="transmembrane region" description="Helical" evidence="7">
    <location>
        <begin position="12"/>
        <end position="28"/>
    </location>
</feature>
<feature type="transmembrane region" description="Helical" evidence="7">
    <location>
        <begin position="284"/>
        <end position="304"/>
    </location>
</feature>
<evidence type="ECO:0000256" key="8">
    <source>
        <dbReference type="SAM" id="MobiDB-lite"/>
    </source>
</evidence>
<reference evidence="9 10" key="1">
    <citation type="submission" date="2019-01" db="EMBL/GenBank/DDBJ databases">
        <title>A draft genome assembly of the solar-powered sea slug Elysia chlorotica.</title>
        <authorList>
            <person name="Cai H."/>
            <person name="Li Q."/>
            <person name="Fang X."/>
            <person name="Li J."/>
            <person name="Curtis N.E."/>
            <person name="Altenburger A."/>
            <person name="Shibata T."/>
            <person name="Feng M."/>
            <person name="Maeda T."/>
            <person name="Schwartz J.A."/>
            <person name="Shigenobu S."/>
            <person name="Lundholm N."/>
            <person name="Nishiyama T."/>
            <person name="Yang H."/>
            <person name="Hasebe M."/>
            <person name="Li S."/>
            <person name="Pierce S.K."/>
            <person name="Wang J."/>
        </authorList>
    </citation>
    <scope>NUCLEOTIDE SEQUENCE [LARGE SCALE GENOMIC DNA]</scope>
    <source>
        <strain evidence="9">EC2010</strain>
        <tissue evidence="9">Whole organism of an adult</tissue>
    </source>
</reference>
<evidence type="ECO:0000313" key="10">
    <source>
        <dbReference type="Proteomes" id="UP000271974"/>
    </source>
</evidence>
<proteinExistence type="inferred from homology"/>
<dbReference type="InterPro" id="IPR050895">
    <property type="entry name" value="XK-related_scramblase"/>
</dbReference>
<comment type="caution">
    <text evidence="9">The sequence shown here is derived from an EMBL/GenBank/DDBJ whole genome shotgun (WGS) entry which is preliminary data.</text>
</comment>
<feature type="region of interest" description="Disordered" evidence="8">
    <location>
        <begin position="635"/>
        <end position="683"/>
    </location>
</feature>
<keyword evidence="10" id="KW-1185">Reference proteome</keyword>
<keyword evidence="5 7" id="KW-1133">Transmembrane helix</keyword>
<comment type="subcellular location">
    <subcellularLocation>
        <location evidence="1">Cell membrane</location>
        <topology evidence="1">Multi-pass membrane protein</topology>
    </subcellularLocation>
    <subcellularLocation>
        <location evidence="7">Membrane</location>
        <topology evidence="7">Multi-pass membrane protein</topology>
    </subcellularLocation>
</comment>
<evidence type="ECO:0000256" key="5">
    <source>
        <dbReference type="ARBA" id="ARBA00022989"/>
    </source>
</evidence>
<dbReference type="Proteomes" id="UP000271974">
    <property type="component" value="Unassembled WGS sequence"/>
</dbReference>
<organism evidence="9 10">
    <name type="scientific">Elysia chlorotica</name>
    <name type="common">Eastern emerald elysia</name>
    <name type="synonym">Sea slug</name>
    <dbReference type="NCBI Taxonomy" id="188477"/>
    <lineage>
        <taxon>Eukaryota</taxon>
        <taxon>Metazoa</taxon>
        <taxon>Spiralia</taxon>
        <taxon>Lophotrochozoa</taxon>
        <taxon>Mollusca</taxon>
        <taxon>Gastropoda</taxon>
        <taxon>Heterobranchia</taxon>
        <taxon>Euthyneura</taxon>
        <taxon>Panpulmonata</taxon>
        <taxon>Sacoglossa</taxon>
        <taxon>Placobranchoidea</taxon>
        <taxon>Plakobranchidae</taxon>
        <taxon>Elysia</taxon>
    </lineage>
</organism>
<keyword evidence="6 7" id="KW-0472">Membrane</keyword>
<feature type="compositionally biased region" description="Basic and acidic residues" evidence="8">
    <location>
        <begin position="586"/>
        <end position="595"/>
    </location>
</feature>
<dbReference type="PANTHER" id="PTHR16024:SF6">
    <property type="entry name" value="XK-RELATED PROTEIN"/>
    <property type="match status" value="1"/>
</dbReference>
<dbReference type="Pfam" id="PF09815">
    <property type="entry name" value="XK-related"/>
    <property type="match status" value="1"/>
</dbReference>
<feature type="transmembrane region" description="Helical" evidence="7">
    <location>
        <begin position="316"/>
        <end position="336"/>
    </location>
</feature>
<evidence type="ECO:0000256" key="2">
    <source>
        <dbReference type="ARBA" id="ARBA00008789"/>
    </source>
</evidence>
<evidence type="ECO:0000256" key="3">
    <source>
        <dbReference type="ARBA" id="ARBA00022475"/>
    </source>
</evidence>
<sequence>MSDNLENSFLQLKLHAMLAVVSVVLLYLETSLQLFVVMTSHALPVSQVPVALTILTMTFISFLVTTLISIVLTLQLTTFRQKLTSRLVFSTLHACGMGLLWRAFKLVLAFSESDLKHLNFLHMVHVGLQSSVYVTLYIRFFTIGSKINFIQALSLLVSTVSSSLALTSFNLGNNFSLYSDEEAHTVENSPSHLYIRLAVASVGTTLVYGVRLISIALMASQQGLWTLLPLVFHFLVMALIYGFKRSKARDFQYRTICLHILHSAGMAWLNVLDLAQDHKPSMKCTYVGFGSLHLVENIVMLSFWMFESSLGSMSKLFMVTGILAVFIVGLIAKFMAYDACNDKHYKLYKPQTNHLYSVSYCNICTTVVTSPNRAINQTPNQICRGNPYCANGHGDDLISIIQTARSKNDNSGVLHINLKSELDTSATDSPSTHQYLDDGSLHGDICPTIRSYNKAQDLSQSQTDLKVNYQMLKSFHSRDNVICSNNKRSDQRYADLSLSSHHSQDQNITHNRRMNHSEDMRVRQVSEILLDPGKINHPEWDTELRAASSFLNPTLQDLACKHHHRGPMYIKDSNGHLCAPRFHPNRLHDSSEPRSRRTQPQYSVDSPLWPSKFQMAQAMETSSWKMPYSEFTQSSLSETQTDNDDVRDSRTSSTFTSSPTTTIQPNRYLSPRKPLSESPQPISASERVIQWLSNTAAAETQMRETTKVHGHTSSSQSSVIF</sequence>
<evidence type="ECO:0000256" key="4">
    <source>
        <dbReference type="ARBA" id="ARBA00022692"/>
    </source>
</evidence>
<feature type="transmembrane region" description="Helical" evidence="7">
    <location>
        <begin position="86"/>
        <end position="108"/>
    </location>
</feature>